<feature type="compositionally biased region" description="Basic and acidic residues" evidence="1">
    <location>
        <begin position="31"/>
        <end position="42"/>
    </location>
</feature>
<evidence type="ECO:0000313" key="2">
    <source>
        <dbReference type="EMBL" id="KAF0721937.1"/>
    </source>
</evidence>
<comment type="caution">
    <text evidence="2">The sequence shown here is derived from an EMBL/GenBank/DDBJ whole genome shotgun (WGS) entry which is preliminary data.</text>
</comment>
<dbReference type="AlphaFoldDB" id="A0A6G0W472"/>
<protein>
    <recommendedName>
        <fullName evidence="4">Retrotransposon gag domain-containing protein</fullName>
    </recommendedName>
</protein>
<accession>A0A6G0W472</accession>
<evidence type="ECO:0008006" key="4">
    <source>
        <dbReference type="Google" id="ProtNLM"/>
    </source>
</evidence>
<reference evidence="2 3" key="1">
    <citation type="submission" date="2019-07" db="EMBL/GenBank/DDBJ databases">
        <title>Genomics analysis of Aphanomyces spp. identifies a new class of oomycete effector associated with host adaptation.</title>
        <authorList>
            <person name="Gaulin E."/>
        </authorList>
    </citation>
    <scope>NUCLEOTIDE SEQUENCE [LARGE SCALE GENOMIC DNA]</scope>
    <source>
        <strain evidence="2 3">ATCC 201684</strain>
    </source>
</reference>
<evidence type="ECO:0000313" key="3">
    <source>
        <dbReference type="Proteomes" id="UP000481153"/>
    </source>
</evidence>
<proteinExistence type="predicted"/>
<sequence length="266" mass="30705">MVDSAITNHNLSTAEKLLAELNPHASVSSNEDPHAPLREEPVPSHPWVQNIPSTMNGHSLASNATRRNFGSLAASEHDDHQRPNDVVTRADMFALFRAQSENLIALIQRSRNIPWMMNSITQMTPTMSLLQLDGESKETKSRSYPWSPYPRSKAIQKEEMPLEPGFRDLKKRPSPAARPVQDWFAQLDPRYKVKWNTIRSRFVKEFVQSPIPNEEIYYTMKHRPGESNKAYLFRFNAAARKINLDYVGNRRNLRLHIKRYARALMD</sequence>
<organism evidence="2 3">
    <name type="scientific">Aphanomyces euteiches</name>
    <dbReference type="NCBI Taxonomy" id="100861"/>
    <lineage>
        <taxon>Eukaryota</taxon>
        <taxon>Sar</taxon>
        <taxon>Stramenopiles</taxon>
        <taxon>Oomycota</taxon>
        <taxon>Saprolegniomycetes</taxon>
        <taxon>Saprolegniales</taxon>
        <taxon>Verrucalvaceae</taxon>
        <taxon>Aphanomyces</taxon>
    </lineage>
</organism>
<evidence type="ECO:0000256" key="1">
    <source>
        <dbReference type="SAM" id="MobiDB-lite"/>
    </source>
</evidence>
<name>A0A6G0W472_9STRA</name>
<gene>
    <name evidence="2" type="ORF">Ae201684_018797</name>
</gene>
<dbReference type="EMBL" id="VJMJ01000356">
    <property type="protein sequence ID" value="KAF0721937.1"/>
    <property type="molecule type" value="Genomic_DNA"/>
</dbReference>
<dbReference type="VEuPathDB" id="FungiDB:AeMF1_020738"/>
<feature type="region of interest" description="Disordered" evidence="1">
    <location>
        <begin position="25"/>
        <end position="44"/>
    </location>
</feature>
<keyword evidence="3" id="KW-1185">Reference proteome</keyword>
<dbReference type="Proteomes" id="UP000481153">
    <property type="component" value="Unassembled WGS sequence"/>
</dbReference>